<evidence type="ECO:0000256" key="5">
    <source>
        <dbReference type="ARBA" id="ARBA00023136"/>
    </source>
</evidence>
<dbReference type="EMBL" id="BEXD01003821">
    <property type="protein sequence ID" value="GBC02301.1"/>
    <property type="molecule type" value="Genomic_DNA"/>
</dbReference>
<feature type="transmembrane region" description="Helical" evidence="6">
    <location>
        <begin position="964"/>
        <end position="983"/>
    </location>
</feature>
<feature type="transmembrane region" description="Helical" evidence="6">
    <location>
        <begin position="995"/>
        <end position="1019"/>
    </location>
</feature>
<evidence type="ECO:0000313" key="9">
    <source>
        <dbReference type="Proteomes" id="UP000247702"/>
    </source>
</evidence>
<feature type="transmembrane region" description="Helical" evidence="6">
    <location>
        <begin position="199"/>
        <end position="222"/>
    </location>
</feature>
<feature type="transmembrane region" description="Helical" evidence="6">
    <location>
        <begin position="1034"/>
        <end position="1055"/>
    </location>
</feature>
<dbReference type="Pfam" id="PF00520">
    <property type="entry name" value="Ion_trans"/>
    <property type="match status" value="1"/>
</dbReference>
<dbReference type="PANTHER" id="PTHR10582:SF2">
    <property type="entry name" value="INACTIVE"/>
    <property type="match status" value="1"/>
</dbReference>
<name>A0A2Z6RJL8_9GLOM</name>
<keyword evidence="2 6" id="KW-0812">Transmembrane</keyword>
<reference evidence="8 9" key="1">
    <citation type="submission" date="2017-11" db="EMBL/GenBank/DDBJ databases">
        <title>The genome of Rhizophagus clarus HR1 reveals common genetic basis of auxotrophy among arbuscular mycorrhizal fungi.</title>
        <authorList>
            <person name="Kobayashi Y."/>
        </authorList>
    </citation>
    <scope>NUCLEOTIDE SEQUENCE [LARGE SCALE GENOMIC DNA]</scope>
    <source>
        <strain evidence="8 9">HR1</strain>
    </source>
</reference>
<feature type="transmembrane region" description="Helical" evidence="6">
    <location>
        <begin position="1062"/>
        <end position="1087"/>
    </location>
</feature>
<comment type="subcellular location">
    <subcellularLocation>
        <location evidence="1">Membrane</location>
        <topology evidence="1">Multi-pass membrane protein</topology>
    </subcellularLocation>
</comment>
<proteinExistence type="predicted"/>
<evidence type="ECO:0000256" key="6">
    <source>
        <dbReference type="SAM" id="Phobius"/>
    </source>
</evidence>
<feature type="transmembrane region" description="Helical" evidence="6">
    <location>
        <begin position="929"/>
        <end position="952"/>
    </location>
</feature>
<evidence type="ECO:0000259" key="7">
    <source>
        <dbReference type="Pfam" id="PF00520"/>
    </source>
</evidence>
<dbReference type="InterPro" id="IPR024862">
    <property type="entry name" value="TRPV"/>
</dbReference>
<feature type="domain" description="Ion transport" evidence="7">
    <location>
        <begin position="937"/>
        <end position="1189"/>
    </location>
</feature>
<dbReference type="InterPro" id="IPR005821">
    <property type="entry name" value="Ion_trans_dom"/>
</dbReference>
<dbReference type="Proteomes" id="UP000247702">
    <property type="component" value="Unassembled WGS sequence"/>
</dbReference>
<keyword evidence="4 6" id="KW-1133">Transmembrane helix</keyword>
<evidence type="ECO:0000256" key="1">
    <source>
        <dbReference type="ARBA" id="ARBA00004141"/>
    </source>
</evidence>
<dbReference type="GO" id="GO:0005886">
    <property type="term" value="C:plasma membrane"/>
    <property type="evidence" value="ECO:0007669"/>
    <property type="project" value="TreeGrafter"/>
</dbReference>
<feature type="transmembrane region" description="Helical" evidence="6">
    <location>
        <begin position="174"/>
        <end position="193"/>
    </location>
</feature>
<evidence type="ECO:0000256" key="2">
    <source>
        <dbReference type="ARBA" id="ARBA00022692"/>
    </source>
</evidence>
<comment type="caution">
    <text evidence="8">The sequence shown here is derived from an EMBL/GenBank/DDBJ whole genome shotgun (WGS) entry which is preliminary data.</text>
</comment>
<organism evidence="8 9">
    <name type="scientific">Rhizophagus clarus</name>
    <dbReference type="NCBI Taxonomy" id="94130"/>
    <lineage>
        <taxon>Eukaryota</taxon>
        <taxon>Fungi</taxon>
        <taxon>Fungi incertae sedis</taxon>
        <taxon>Mucoromycota</taxon>
        <taxon>Glomeromycotina</taxon>
        <taxon>Glomeromycetes</taxon>
        <taxon>Glomerales</taxon>
        <taxon>Glomeraceae</taxon>
        <taxon>Rhizophagus</taxon>
    </lineage>
</organism>
<gene>
    <name evidence="8" type="ORF">RclHR1_04550008</name>
</gene>
<keyword evidence="5 6" id="KW-0472">Membrane</keyword>
<keyword evidence="3" id="KW-0677">Repeat</keyword>
<dbReference type="GO" id="GO:0098703">
    <property type="term" value="P:calcium ion import across plasma membrane"/>
    <property type="evidence" value="ECO:0007669"/>
    <property type="project" value="TreeGrafter"/>
</dbReference>
<keyword evidence="9" id="KW-1185">Reference proteome</keyword>
<protein>
    <recommendedName>
        <fullName evidence="7">Ion transport domain-containing protein</fullName>
    </recommendedName>
</protein>
<feature type="transmembrane region" description="Helical" evidence="6">
    <location>
        <begin position="1158"/>
        <end position="1178"/>
    </location>
</feature>
<evidence type="ECO:0000256" key="4">
    <source>
        <dbReference type="ARBA" id="ARBA00022989"/>
    </source>
</evidence>
<dbReference type="STRING" id="94130.A0A2Z6RJL8"/>
<accession>A0A2Z6RJL8</accession>
<evidence type="ECO:0000313" key="8">
    <source>
        <dbReference type="EMBL" id="GBC02301.1"/>
    </source>
</evidence>
<evidence type="ECO:0000256" key="3">
    <source>
        <dbReference type="ARBA" id="ARBA00022737"/>
    </source>
</evidence>
<dbReference type="GO" id="GO:0005216">
    <property type="term" value="F:monoatomic ion channel activity"/>
    <property type="evidence" value="ECO:0007669"/>
    <property type="project" value="InterPro"/>
</dbReference>
<sequence length="1293" mass="150700">MDEIGIDIDVKDYADENEYVDQNEYVKQNDEKSRNVPESVENMNYKAKTTYIGISPDGSIVATFNLLKSLITIKKIAKNEEYDMGPKEIVTIPVEMNKFFDSNFFDSKSFFDKKPQNILGWSLAVSDIIDEDLGFVAISCITEDDMNPKGIDNADLILIVFDLIKQALQRFIKVFIHYCLVIFFILYILFVSLPIPWSVTLLCLVVLINLFYLIRLCTSYYITNRGDVDQFRLPWISSKGMTRIYKFSFSDEYNPSVHAYINGHVRLGGIINFLKDSKHSLKNCAILVCTNYIKIQKIIIKLKGGSKVSEEVAFLLPENLFEELKGIKDAKRNWDYLLKSSHQEFLMVDTNYNKQIHNIELYNVNTAQLVNVFHRNRNNSLTSKNNEPGAFAISTDSRLLAYSYRDNIITLYLMESGIEIVSKKIDNISKIKYLEFIEKDKKLLIVEDVKEGDVKFHVWLLSGCLNDYFDISRENIDSSYNISILSNYNTITKANGKVVFCNDMDDNGQFEVVREINIERTTFGENDIVTDEYEYISRDLEPWNVNGSTFRGRFLNNDKRYLLIIGQNSIQLWKSKSLNFIDFNNFKDFDNSDLIYILINDDLETEKKSDAKFQIDDDMTTIISHACKSLAYLHKHDSNINKEKRQKFVGGITNIIKDFIDRYPDNWKLMEVQYPLMAYLIYSRSFSLIKHILFENETLHRPQSKYVSYPHYVDLKLYGDFDDDHSSKSGSLEDNVTNDLELALNFDEDQDSVMLAYLLEYYSENAMNHYGWMINVTKILSKLPTDYSKSLFYKPCFGGIKSNFLNKRFKSLSDSLNLKVHLPVTWLIEAKSLNFFKYKTIRNEELPNIYVVPFSFSTFDNNSKVEKHSEKGFISNFLNWLRKLLFPHSFDILSEKEFSPFLQIKNVDSFFDVPVIETFLTSRWPETKIYWMVPLVLYAIFLYLFSILSEIYLDDSTETDKYSARNLITVIIFYYVGIYLLLIEFMQILKYGMEYYYNIFNVFDMCSFICGLVVFTFIFAKSFNENNGINNEGIVILITITTLILWIEVLLWLRLFTGLATYIYIFGSIIVKIIPFFVFFIVLTISFGHSMYVLFRHPTLLDLGASPQTFTLFDGTQNLTLTGQPPNNPFDTIWDAILSAYNWGTTDLSNFSYWPLKLFGFAGNVIIVLILLNMIIALMSDTFTKAKEDGNLGIMMFRNELIYDYERLDNPLLSSKSIINNSLYICFNRDSDSMKSWIEKCDKIKETTLYSWFNESVDKDIIVYDKVHIKEWYARISGDENQELATDNDDLWF</sequence>
<dbReference type="PANTHER" id="PTHR10582">
    <property type="entry name" value="TRANSIENT RECEPTOR POTENTIAL ION CHANNEL PROTEIN"/>
    <property type="match status" value="1"/>
</dbReference>